<dbReference type="EMBL" id="CP101527">
    <property type="protein sequence ID" value="UZW74687.1"/>
    <property type="molecule type" value="Genomic_DNA"/>
</dbReference>
<feature type="region of interest" description="Disordered" evidence="6">
    <location>
        <begin position="619"/>
        <end position="642"/>
    </location>
</feature>
<dbReference type="Pfam" id="PF02690">
    <property type="entry name" value="Na_Pi_cotrans"/>
    <property type="match status" value="2"/>
</dbReference>
<protein>
    <submittedName>
        <fullName evidence="8">Na/Pi symporter</fullName>
    </submittedName>
</protein>
<reference evidence="8" key="1">
    <citation type="submission" date="2022-07" db="EMBL/GenBank/DDBJ databases">
        <title>Alkalimarinus sp. nov., isolated from gut of a Alitta virens.</title>
        <authorList>
            <person name="Yang A.I."/>
            <person name="Shin N.-R."/>
        </authorList>
    </citation>
    <scope>NUCLEOTIDE SEQUENCE</scope>
    <source>
        <strain evidence="8">FA028</strain>
    </source>
</reference>
<feature type="transmembrane region" description="Helical" evidence="7">
    <location>
        <begin position="127"/>
        <end position="145"/>
    </location>
</feature>
<dbReference type="PANTHER" id="PTHR10010">
    <property type="entry name" value="SOLUTE CARRIER FAMILY 34 SODIUM PHOSPHATE , MEMBER 2-RELATED"/>
    <property type="match status" value="1"/>
</dbReference>
<dbReference type="GO" id="GO:0044341">
    <property type="term" value="P:sodium-dependent phosphate transport"/>
    <property type="evidence" value="ECO:0007669"/>
    <property type="project" value="InterPro"/>
</dbReference>
<feature type="transmembrane region" description="Helical" evidence="7">
    <location>
        <begin position="233"/>
        <end position="255"/>
    </location>
</feature>
<gene>
    <name evidence="8" type="ORF">NNL22_16955</name>
</gene>
<comment type="subcellular location">
    <subcellularLocation>
        <location evidence="1">Cell membrane</location>
        <topology evidence="1">Multi-pass membrane protein</topology>
    </subcellularLocation>
</comment>
<feature type="transmembrane region" description="Helical" evidence="7">
    <location>
        <begin position="27"/>
        <end position="48"/>
    </location>
</feature>
<feature type="transmembrane region" description="Helical" evidence="7">
    <location>
        <begin position="267"/>
        <end position="288"/>
    </location>
</feature>
<feature type="transmembrane region" description="Helical" evidence="7">
    <location>
        <begin position="5"/>
        <end position="21"/>
    </location>
</feature>
<evidence type="ECO:0000256" key="3">
    <source>
        <dbReference type="ARBA" id="ARBA00022692"/>
    </source>
</evidence>
<keyword evidence="9" id="KW-1185">Reference proteome</keyword>
<evidence type="ECO:0000256" key="2">
    <source>
        <dbReference type="ARBA" id="ARBA00022475"/>
    </source>
</evidence>
<evidence type="ECO:0000256" key="1">
    <source>
        <dbReference type="ARBA" id="ARBA00004651"/>
    </source>
</evidence>
<keyword evidence="5 7" id="KW-0472">Membrane</keyword>
<dbReference type="Proteomes" id="UP001164472">
    <property type="component" value="Chromosome"/>
</dbReference>
<feature type="transmembrane region" description="Helical" evidence="7">
    <location>
        <begin position="308"/>
        <end position="325"/>
    </location>
</feature>
<accession>A0A9E8HI96</accession>
<name>A0A9E8HI96_9ALTE</name>
<evidence type="ECO:0000256" key="5">
    <source>
        <dbReference type="ARBA" id="ARBA00023136"/>
    </source>
</evidence>
<dbReference type="InterPro" id="IPR003841">
    <property type="entry name" value="Na/Pi_transpt"/>
</dbReference>
<feature type="transmembrane region" description="Helical" evidence="7">
    <location>
        <begin position="151"/>
        <end position="171"/>
    </location>
</feature>
<evidence type="ECO:0000256" key="7">
    <source>
        <dbReference type="SAM" id="Phobius"/>
    </source>
</evidence>
<dbReference type="PANTHER" id="PTHR10010:SF46">
    <property type="entry name" value="SODIUM-DEPENDENT PHOSPHATE TRANSPORT PROTEIN 2B"/>
    <property type="match status" value="1"/>
</dbReference>
<keyword evidence="4 7" id="KW-1133">Transmembrane helix</keyword>
<proteinExistence type="predicted"/>
<evidence type="ECO:0000256" key="4">
    <source>
        <dbReference type="ARBA" id="ARBA00022989"/>
    </source>
</evidence>
<feature type="compositionally biased region" description="Basic and acidic residues" evidence="6">
    <location>
        <begin position="625"/>
        <end position="642"/>
    </location>
</feature>
<dbReference type="GO" id="GO:0005436">
    <property type="term" value="F:sodium:phosphate symporter activity"/>
    <property type="evidence" value="ECO:0007669"/>
    <property type="project" value="InterPro"/>
</dbReference>
<sequence>MLKRIFLPVIIIVFGYGFWLSPDFKTICAGVAIFLFGMLSLDSGFRIFTGGVLEKLLAATTDRLWKSVGFGVVTTSLMQSSSLVTVISISFLSAGLIGLYQGIGIIFGANIGTTTGAWLVAGIGLKVNISAYAMPMLVFGALFVYQRSKPIKGVGYVLAGMGFLFLGIHFMKEGFDAFRGSIDLTHYSLPGLKGLLVYTLLGAAATVVMQSSHATLVITITALSSGQLDYTNALALAIGANVGTTVTAILGALGANVQGKRLAGAHLVFNVITGVVALTFISPLQHLVDETAVLLGIADDNFTLKLSLFHTLFNVGGVLIMLPFIKKLEKMLIRLLPEDEDSNELQIKSTEDTATEVVPPAAVPEIRRARHLAPASLIYPDTALHVLIKEVNDLADRVMAVITYGLYCDIDDVRSDKPIEMIMAVSDPKQFGEDIDELYKIEIKGVYGDIVEFAAKSQPQMSAAQNRLVFELKTACRNAVEALKDVKHLRKNLHRSMFSDYSSVMGQYERLRHDLIELIREIILIRNRPDKGSLLSIDRARVHLEKADVAGSGELDHLIREGLIPGSVVTSLMNDFHYAHAMGQKLITMVELLQGASSAGDSAIDSELTLDASEISELIEEIDQREDKPDLSAKDKGEHNAR</sequence>
<dbReference type="RefSeq" id="WP_251810114.1">
    <property type="nucleotide sequence ID" value="NZ_CP101527.1"/>
</dbReference>
<keyword evidence="3 7" id="KW-0812">Transmembrane</keyword>
<evidence type="ECO:0000313" key="9">
    <source>
        <dbReference type="Proteomes" id="UP001164472"/>
    </source>
</evidence>
<dbReference type="KEGG" id="asem:NNL22_16955"/>
<organism evidence="8 9">
    <name type="scientific">Alkalimarinus sediminis</name>
    <dbReference type="NCBI Taxonomy" id="1632866"/>
    <lineage>
        <taxon>Bacteria</taxon>
        <taxon>Pseudomonadati</taxon>
        <taxon>Pseudomonadota</taxon>
        <taxon>Gammaproteobacteria</taxon>
        <taxon>Alteromonadales</taxon>
        <taxon>Alteromonadaceae</taxon>
        <taxon>Alkalimarinus</taxon>
    </lineage>
</organism>
<dbReference type="NCBIfam" id="NF037997">
    <property type="entry name" value="Na_Pi_symport"/>
    <property type="match status" value="1"/>
</dbReference>
<feature type="transmembrane region" description="Helical" evidence="7">
    <location>
        <begin position="192"/>
        <end position="213"/>
    </location>
</feature>
<evidence type="ECO:0000256" key="6">
    <source>
        <dbReference type="SAM" id="MobiDB-lite"/>
    </source>
</evidence>
<evidence type="ECO:0000313" key="8">
    <source>
        <dbReference type="EMBL" id="UZW74687.1"/>
    </source>
</evidence>
<keyword evidence="2" id="KW-1003">Cell membrane</keyword>
<dbReference type="GO" id="GO:0005886">
    <property type="term" value="C:plasma membrane"/>
    <property type="evidence" value="ECO:0007669"/>
    <property type="project" value="UniProtKB-SubCell"/>
</dbReference>
<dbReference type="AlphaFoldDB" id="A0A9E8HI96"/>